<dbReference type="EMBL" id="MT142613">
    <property type="protein sequence ID" value="QJA86082.1"/>
    <property type="molecule type" value="Genomic_DNA"/>
</dbReference>
<accession>A0A6M3KWJ4</accession>
<gene>
    <name evidence="1" type="ORF">MM415B02140_0009</name>
</gene>
<evidence type="ECO:0000313" key="1">
    <source>
        <dbReference type="EMBL" id="QJA86082.1"/>
    </source>
</evidence>
<dbReference type="AlphaFoldDB" id="A0A6M3KWJ4"/>
<organism evidence="1">
    <name type="scientific">viral metagenome</name>
    <dbReference type="NCBI Taxonomy" id="1070528"/>
    <lineage>
        <taxon>unclassified sequences</taxon>
        <taxon>metagenomes</taxon>
        <taxon>organismal metagenomes</taxon>
    </lineage>
</organism>
<reference evidence="1" key="1">
    <citation type="submission" date="2020-03" db="EMBL/GenBank/DDBJ databases">
        <title>The deep terrestrial virosphere.</title>
        <authorList>
            <person name="Holmfeldt K."/>
            <person name="Nilsson E."/>
            <person name="Simone D."/>
            <person name="Lopez-Fernandez M."/>
            <person name="Wu X."/>
            <person name="de Brujin I."/>
            <person name="Lundin D."/>
            <person name="Andersson A."/>
            <person name="Bertilsson S."/>
            <person name="Dopson M."/>
        </authorList>
    </citation>
    <scope>NUCLEOTIDE SEQUENCE</scope>
    <source>
        <strain evidence="1">MM415B02140</strain>
    </source>
</reference>
<proteinExistence type="predicted"/>
<protein>
    <submittedName>
        <fullName evidence="1">Uncharacterized protein</fullName>
    </submittedName>
</protein>
<name>A0A6M3KWJ4_9ZZZZ</name>
<sequence length="107" mass="12312">MAYRKKTLRTMSPTARKVARLAGETESVATRLKNLIPTLQSLDLDSQALKVGNENHNFTIQDSDLWGIRDALYHGLDDGYLEENRAWAESMLERINQLREYSNPIEF</sequence>